<dbReference type="Pfam" id="PF03772">
    <property type="entry name" value="Competence"/>
    <property type="match status" value="1"/>
</dbReference>
<protein>
    <submittedName>
        <fullName evidence="9">ComEC/Rec2 family competence protein</fullName>
    </submittedName>
</protein>
<accession>A0A926D7L3</accession>
<sequence length="766" mass="82990">MRKVWNNPAERKNPAASASKLERPLMLIGFSYLAALLAAVVFGKQAAVILAIVCMALCLFTLLFRPTRLGRVFPVVFLTLAAAFFVFFVYHTRWIAPAETLAGADAEVSGTLCELPEARYGKYYYELDIDTIALADAPHVSKLRFSSKRLLPAEPYDRITCRLHFYLPAKGEGYSSRAYYASKGIPILAYLNEFTEPQYEPAGKKPLYAYALQLRQKTENALFSMLPDAQAGLLSGVLLGDKSSVPEETIDDFRRVGASHLLAVSGLHLTALLAALMVFLRKLHLPEPLCAGICMMGVVVFMAVTGFTASVLRSGIMYLIFLFAQIVNRKADSLSSLGAAVLILCLRSPYAAADVGLLLSVMATLGMILFSARLQNWMKNWVSPEKRPRVLRRVFEVLISVLSGTLASLALTLPVTILLFGEVSLVAPVSNLFLLEPSSWMLELTAVSAILYQIPFVGAVLAPVFAVPAGWLASYMMWISRTLAKIPYASVPTTYGFVLFWLAATALLAGLCLLLSGGVRMRRIAAVLSVCILAGGIGSFLLSRAGTTRIVIADTGNELCAVVSKDGEGVLIGCGGFSEKTAQTIFSEAGVRRLRGIAVLEDSYQEYQTATAMLEEDPSFLMLRQGVYLDGYTERNLRDRAEAAGCDLTDTAPLWDDKSVTFLEAGKGSAVLLHTDAADILFCGAHADLSLLSDAAACADVLVCTETVEHASRCAPAYTILSAYRDTAEAWMQSAGENSGWMTATGGEGDLVITLKEETYTIGRER</sequence>
<evidence type="ECO:0000256" key="1">
    <source>
        <dbReference type="ARBA" id="ARBA00004651"/>
    </source>
</evidence>
<dbReference type="PANTHER" id="PTHR30619:SF1">
    <property type="entry name" value="RECOMBINATION PROTEIN 2"/>
    <property type="match status" value="1"/>
</dbReference>
<dbReference type="Pfam" id="PF13567">
    <property type="entry name" value="DUF4131"/>
    <property type="match status" value="1"/>
</dbReference>
<dbReference type="AlphaFoldDB" id="A0A926D7L3"/>
<reference evidence="9" key="1">
    <citation type="submission" date="2020-08" db="EMBL/GenBank/DDBJ databases">
        <title>Genome public.</title>
        <authorList>
            <person name="Liu C."/>
            <person name="Sun Q."/>
        </authorList>
    </citation>
    <scope>NUCLEOTIDE SEQUENCE</scope>
    <source>
        <strain evidence="9">NSJ-40</strain>
    </source>
</reference>
<evidence type="ECO:0000256" key="6">
    <source>
        <dbReference type="SAM" id="Phobius"/>
    </source>
</evidence>
<evidence type="ECO:0000313" key="9">
    <source>
        <dbReference type="EMBL" id="MBC8532882.1"/>
    </source>
</evidence>
<feature type="transmembrane region" description="Helical" evidence="6">
    <location>
        <begin position="356"/>
        <end position="374"/>
    </location>
</feature>
<evidence type="ECO:0000256" key="4">
    <source>
        <dbReference type="ARBA" id="ARBA00022989"/>
    </source>
</evidence>
<gene>
    <name evidence="9" type="ORF">IAG03_02450</name>
</gene>
<comment type="caution">
    <text evidence="9">The sequence shown here is derived from an EMBL/GenBank/DDBJ whole genome shotgun (WGS) entry which is preliminary data.</text>
</comment>
<dbReference type="InterPro" id="IPR004477">
    <property type="entry name" value="ComEC_N"/>
</dbReference>
<feature type="domain" description="ComEC/Rec2-related protein" evidence="7">
    <location>
        <begin position="238"/>
        <end position="514"/>
    </location>
</feature>
<evidence type="ECO:0000259" key="8">
    <source>
        <dbReference type="Pfam" id="PF13567"/>
    </source>
</evidence>
<feature type="transmembrane region" description="Helical" evidence="6">
    <location>
        <begin position="498"/>
        <end position="517"/>
    </location>
</feature>
<feature type="domain" description="DUF4131" evidence="8">
    <location>
        <begin position="48"/>
        <end position="191"/>
    </location>
</feature>
<keyword evidence="2" id="KW-1003">Cell membrane</keyword>
<feature type="transmembrane region" description="Helical" evidence="6">
    <location>
        <begin position="456"/>
        <end position="478"/>
    </location>
</feature>
<comment type="subcellular location">
    <subcellularLocation>
        <location evidence="1">Cell membrane</location>
        <topology evidence="1">Multi-pass membrane protein</topology>
    </subcellularLocation>
</comment>
<proteinExistence type="predicted"/>
<feature type="transmembrane region" description="Helical" evidence="6">
    <location>
        <begin position="72"/>
        <end position="90"/>
    </location>
</feature>
<feature type="transmembrane region" description="Helical" evidence="6">
    <location>
        <begin position="287"/>
        <end position="304"/>
    </location>
</feature>
<evidence type="ECO:0000256" key="5">
    <source>
        <dbReference type="ARBA" id="ARBA00023136"/>
    </source>
</evidence>
<evidence type="ECO:0000256" key="2">
    <source>
        <dbReference type="ARBA" id="ARBA00022475"/>
    </source>
</evidence>
<feature type="transmembrane region" description="Helical" evidence="6">
    <location>
        <begin position="394"/>
        <end position="411"/>
    </location>
</feature>
<dbReference type="RefSeq" id="WP_249318156.1">
    <property type="nucleotide sequence ID" value="NZ_JACRSN010000003.1"/>
</dbReference>
<dbReference type="NCBIfam" id="TIGR00360">
    <property type="entry name" value="ComEC_N-term"/>
    <property type="match status" value="1"/>
</dbReference>
<feature type="transmembrane region" description="Helical" evidence="6">
    <location>
        <begin position="21"/>
        <end position="40"/>
    </location>
</feature>
<dbReference type="InterPro" id="IPR052159">
    <property type="entry name" value="Competence_DNA_uptake"/>
</dbReference>
<evidence type="ECO:0000259" key="7">
    <source>
        <dbReference type="Pfam" id="PF03772"/>
    </source>
</evidence>
<keyword evidence="5 6" id="KW-0472">Membrane</keyword>
<feature type="transmembrane region" description="Helical" evidence="6">
    <location>
        <begin position="524"/>
        <end position="542"/>
    </location>
</feature>
<evidence type="ECO:0000313" key="10">
    <source>
        <dbReference type="Proteomes" id="UP000651482"/>
    </source>
</evidence>
<dbReference type="InterPro" id="IPR025405">
    <property type="entry name" value="DUF4131"/>
</dbReference>
<organism evidence="9 10">
    <name type="scientific">Yeguia hominis</name>
    <dbReference type="NCBI Taxonomy" id="2763662"/>
    <lineage>
        <taxon>Bacteria</taxon>
        <taxon>Bacillati</taxon>
        <taxon>Bacillota</taxon>
        <taxon>Clostridia</taxon>
        <taxon>Eubacteriales</taxon>
        <taxon>Yeguiaceae</taxon>
        <taxon>Yeguia</taxon>
    </lineage>
</organism>
<keyword evidence="4 6" id="KW-1133">Transmembrane helix</keyword>
<dbReference type="Proteomes" id="UP000651482">
    <property type="component" value="Unassembled WGS sequence"/>
</dbReference>
<keyword evidence="10" id="KW-1185">Reference proteome</keyword>
<keyword evidence="3 6" id="KW-0812">Transmembrane</keyword>
<dbReference type="EMBL" id="JACRSN010000003">
    <property type="protein sequence ID" value="MBC8532882.1"/>
    <property type="molecule type" value="Genomic_DNA"/>
</dbReference>
<dbReference type="PANTHER" id="PTHR30619">
    <property type="entry name" value="DNA INTERNALIZATION/COMPETENCE PROTEIN COMEC/REC2"/>
    <property type="match status" value="1"/>
</dbReference>
<feature type="transmembrane region" description="Helical" evidence="6">
    <location>
        <begin position="261"/>
        <end position="280"/>
    </location>
</feature>
<dbReference type="GO" id="GO:0005886">
    <property type="term" value="C:plasma membrane"/>
    <property type="evidence" value="ECO:0007669"/>
    <property type="project" value="UniProtKB-SubCell"/>
</dbReference>
<evidence type="ECO:0000256" key="3">
    <source>
        <dbReference type="ARBA" id="ARBA00022692"/>
    </source>
</evidence>
<name>A0A926D7L3_9FIRM</name>
<feature type="transmembrane region" description="Helical" evidence="6">
    <location>
        <begin position="46"/>
        <end position="65"/>
    </location>
</feature>